<gene>
    <name evidence="3" type="ORF">ALAG00032_LOCUS473</name>
</gene>
<dbReference type="EMBL" id="HBIJ01000628">
    <property type="protein sequence ID" value="CAE0359744.1"/>
    <property type="molecule type" value="Transcribed_RNA"/>
</dbReference>
<dbReference type="InterPro" id="IPR002048">
    <property type="entry name" value="EF_hand_dom"/>
</dbReference>
<protein>
    <recommendedName>
        <fullName evidence="2">EF-hand domain-containing protein</fullName>
    </recommendedName>
</protein>
<reference evidence="3" key="1">
    <citation type="submission" date="2021-01" db="EMBL/GenBank/DDBJ databases">
        <authorList>
            <person name="Corre E."/>
            <person name="Pelletier E."/>
            <person name="Niang G."/>
            <person name="Scheremetjew M."/>
            <person name="Finn R."/>
            <person name="Kale V."/>
            <person name="Holt S."/>
            <person name="Cochrane G."/>
            <person name="Meng A."/>
            <person name="Brown T."/>
            <person name="Cohen L."/>
        </authorList>
    </citation>
    <scope>NUCLEOTIDE SEQUENCE</scope>
    <source>
        <strain evidence="3">CCMP1510</strain>
    </source>
</reference>
<dbReference type="InterPro" id="IPR011992">
    <property type="entry name" value="EF-hand-dom_pair"/>
</dbReference>
<dbReference type="PROSITE" id="PS50222">
    <property type="entry name" value="EF_HAND_2"/>
    <property type="match status" value="1"/>
</dbReference>
<accession>A0A7S3NGK9</accession>
<dbReference type="AlphaFoldDB" id="A0A7S3NGK9"/>
<evidence type="ECO:0000313" key="3">
    <source>
        <dbReference type="EMBL" id="CAE0359744.1"/>
    </source>
</evidence>
<dbReference type="GO" id="GO:0005509">
    <property type="term" value="F:calcium ion binding"/>
    <property type="evidence" value="ECO:0007669"/>
    <property type="project" value="InterPro"/>
</dbReference>
<sequence length="979" mass="111613">MRIELEARGRDAACWALVRLFGNNQDNIRERLTSPGVARVVIAAISDRKASAKVHEAGLVLLRLLVLDATKNLGKATAGWLNALVRQATSHVITLLIAAGTKPDAVRAQAADCIASLYCTNSARRRVALGAPADANEEDDSQARGDATVRRALPQVELLPGEHYHLVYGTTREYNARRNAISSADNSNSVIHEPDENNHIRFDIAEVSGGIKTPSKRIYVMDAAECASITAREAGISEDNDDARMIRKRRDPRIVRQVFLSSDFELSWESRDQATGRIDRLIGKQHRKNHREKIPERYEKIDCADIIDCHAIIPELLTAKGLPQNRRELDSCFVLRMPRGRTYILAAVREQQMENVRGLGRAEIARDLRTHWIRTLLQARSSAVRIRNNLMMEHSSALTPSPQKSVAQHMTNKVSKMWKAMAKISNKDNDDDDSTTRLSPSKIKQKRMNSITPRVWEDLVSAWTETPERYGSHPDVLRVLLEMAALQSPLASHAVAALLNLCLHPRVTRYIRDRYQRFIVDIVCSVNMASTARDIQTEKAKFEFLFVLNQLDLIEKNLFRLTTKVRKEIQQQIVRWRRYLGHTPCRRVIDMYDDRETLRKLQQVFADIDTDVAGKISYTDVQNFFRDILRIPLSEEQLLSYESESEEQNNMINLDEFLVLIKNTCNMKTLQARLGISSGGESMAAVAAGAVANYVSNTFGLNSTNKQKEQHASIPNALEEFREQKQYDEECRFDIQIRQHQAKSIHYRLDRKFKLNRWHLATQEAFDKVKHASLVGRVTLDGAYRLLKSEPSLLEALGFVYKDPAIHLETTESHRKAGRRLKVLYESSLERAANYDILCACAEELELDIRTELDYPAFENAIWQISSSFRSTENLLEAERQRRQQVLDNGGANQNKKFNDFFTFSSSSTRPILKDNPVVKSILSVVGFDMESFDTGTPEQYENKNRHKVDNIHEDIAFTKSTRGRDLRLHRDGSLYIFS</sequence>
<evidence type="ECO:0000259" key="2">
    <source>
        <dbReference type="PROSITE" id="PS50222"/>
    </source>
</evidence>
<evidence type="ECO:0000256" key="1">
    <source>
        <dbReference type="SAM" id="MobiDB-lite"/>
    </source>
</evidence>
<dbReference type="Gene3D" id="1.10.238.10">
    <property type="entry name" value="EF-hand"/>
    <property type="match status" value="1"/>
</dbReference>
<dbReference type="SUPFAM" id="SSF47473">
    <property type="entry name" value="EF-hand"/>
    <property type="match status" value="1"/>
</dbReference>
<organism evidence="3">
    <name type="scientific">Aureoumbra lagunensis</name>
    <dbReference type="NCBI Taxonomy" id="44058"/>
    <lineage>
        <taxon>Eukaryota</taxon>
        <taxon>Sar</taxon>
        <taxon>Stramenopiles</taxon>
        <taxon>Ochrophyta</taxon>
        <taxon>Pelagophyceae</taxon>
        <taxon>Pelagomonadales</taxon>
        <taxon>Aureoumbra</taxon>
    </lineage>
</organism>
<feature type="region of interest" description="Disordered" evidence="1">
    <location>
        <begin position="424"/>
        <end position="444"/>
    </location>
</feature>
<name>A0A7S3NGK9_9STRA</name>
<feature type="domain" description="EF-hand" evidence="2">
    <location>
        <begin position="596"/>
        <end position="631"/>
    </location>
</feature>
<proteinExistence type="predicted"/>